<evidence type="ECO:0000259" key="2">
    <source>
        <dbReference type="Pfam" id="PF05378"/>
    </source>
</evidence>
<accession>A0A4S8MAB9</accession>
<gene>
    <name evidence="5" type="ORF">K435DRAFT_855784</name>
</gene>
<proteinExistence type="predicted"/>
<reference evidence="5 6" key="1">
    <citation type="journal article" date="2019" name="Nat. Ecol. Evol.">
        <title>Megaphylogeny resolves global patterns of mushroom evolution.</title>
        <authorList>
            <person name="Varga T."/>
            <person name="Krizsan K."/>
            <person name="Foldi C."/>
            <person name="Dima B."/>
            <person name="Sanchez-Garcia M."/>
            <person name="Sanchez-Ramirez S."/>
            <person name="Szollosi G.J."/>
            <person name="Szarkandi J.G."/>
            <person name="Papp V."/>
            <person name="Albert L."/>
            <person name="Andreopoulos W."/>
            <person name="Angelini C."/>
            <person name="Antonin V."/>
            <person name="Barry K.W."/>
            <person name="Bougher N.L."/>
            <person name="Buchanan P."/>
            <person name="Buyck B."/>
            <person name="Bense V."/>
            <person name="Catcheside P."/>
            <person name="Chovatia M."/>
            <person name="Cooper J."/>
            <person name="Damon W."/>
            <person name="Desjardin D."/>
            <person name="Finy P."/>
            <person name="Geml J."/>
            <person name="Haridas S."/>
            <person name="Hughes K."/>
            <person name="Justo A."/>
            <person name="Karasinski D."/>
            <person name="Kautmanova I."/>
            <person name="Kiss B."/>
            <person name="Kocsube S."/>
            <person name="Kotiranta H."/>
            <person name="LaButti K.M."/>
            <person name="Lechner B.E."/>
            <person name="Liimatainen K."/>
            <person name="Lipzen A."/>
            <person name="Lukacs Z."/>
            <person name="Mihaltcheva S."/>
            <person name="Morgado L.N."/>
            <person name="Niskanen T."/>
            <person name="Noordeloos M.E."/>
            <person name="Ohm R.A."/>
            <person name="Ortiz-Santana B."/>
            <person name="Ovrebo C."/>
            <person name="Racz N."/>
            <person name="Riley R."/>
            <person name="Savchenko A."/>
            <person name="Shiryaev A."/>
            <person name="Soop K."/>
            <person name="Spirin V."/>
            <person name="Szebenyi C."/>
            <person name="Tomsovsky M."/>
            <person name="Tulloss R.E."/>
            <person name="Uehling J."/>
            <person name="Grigoriev I.V."/>
            <person name="Vagvolgyi C."/>
            <person name="Papp T."/>
            <person name="Martin F.M."/>
            <person name="Miettinen O."/>
            <person name="Hibbett D.S."/>
            <person name="Nagy L.G."/>
        </authorList>
    </citation>
    <scope>NUCLEOTIDE SEQUENCE [LARGE SCALE GENOMIC DNA]</scope>
    <source>
        <strain evidence="5 6">CBS 962.96</strain>
    </source>
</reference>
<organism evidence="5 6">
    <name type="scientific">Dendrothele bispora (strain CBS 962.96)</name>
    <dbReference type="NCBI Taxonomy" id="1314807"/>
    <lineage>
        <taxon>Eukaryota</taxon>
        <taxon>Fungi</taxon>
        <taxon>Dikarya</taxon>
        <taxon>Basidiomycota</taxon>
        <taxon>Agaricomycotina</taxon>
        <taxon>Agaricomycetes</taxon>
        <taxon>Agaricomycetidae</taxon>
        <taxon>Agaricales</taxon>
        <taxon>Agaricales incertae sedis</taxon>
        <taxon>Dendrothele</taxon>
    </lineage>
</organism>
<dbReference type="InterPro" id="IPR043129">
    <property type="entry name" value="ATPase_NBD"/>
</dbReference>
<dbReference type="AlphaFoldDB" id="A0A4S8MAB9"/>
<name>A0A4S8MAB9_DENBC</name>
<feature type="domain" description="Hydantoinase A/oxoprolinase" evidence="1">
    <location>
        <begin position="211"/>
        <end position="497"/>
    </location>
</feature>
<dbReference type="SUPFAM" id="SSF160991">
    <property type="entry name" value="CV3147-like"/>
    <property type="match status" value="1"/>
</dbReference>
<dbReference type="OrthoDB" id="5404895at2759"/>
<feature type="domain" description="S-Me-THD-like C-terminal" evidence="4">
    <location>
        <begin position="810"/>
        <end position="1017"/>
    </location>
</feature>
<dbReference type="Gene3D" id="3.30.420.40">
    <property type="match status" value="1"/>
</dbReference>
<evidence type="ECO:0000259" key="4">
    <source>
        <dbReference type="Pfam" id="PF20906"/>
    </source>
</evidence>
<dbReference type="InterPro" id="IPR027479">
    <property type="entry name" value="S-Me-THD_N_sf"/>
</dbReference>
<feature type="domain" description="Hydantoinase/oxoprolinase N-terminal" evidence="2">
    <location>
        <begin position="10"/>
        <end position="190"/>
    </location>
</feature>
<dbReference type="Pfam" id="PF06032">
    <property type="entry name" value="S-Me-THD_N"/>
    <property type="match status" value="1"/>
</dbReference>
<evidence type="ECO:0000313" key="6">
    <source>
        <dbReference type="Proteomes" id="UP000297245"/>
    </source>
</evidence>
<dbReference type="InterPro" id="IPR008040">
    <property type="entry name" value="Hydant_A_N"/>
</dbReference>
<evidence type="ECO:0000259" key="1">
    <source>
        <dbReference type="Pfam" id="PF01968"/>
    </source>
</evidence>
<dbReference type="PANTHER" id="PTHR11365">
    <property type="entry name" value="5-OXOPROLINASE RELATED"/>
    <property type="match status" value="1"/>
</dbReference>
<dbReference type="SUPFAM" id="SSF53067">
    <property type="entry name" value="Actin-like ATPase domain"/>
    <property type="match status" value="2"/>
</dbReference>
<dbReference type="Proteomes" id="UP000297245">
    <property type="component" value="Unassembled WGS sequence"/>
</dbReference>
<dbReference type="GO" id="GO:0016787">
    <property type="term" value="F:hydrolase activity"/>
    <property type="evidence" value="ECO:0007669"/>
    <property type="project" value="InterPro"/>
</dbReference>
<dbReference type="InterPro" id="IPR010318">
    <property type="entry name" value="S-Me-THD_N"/>
</dbReference>
<dbReference type="Pfam" id="PF01968">
    <property type="entry name" value="Hydantoinase_A"/>
    <property type="match status" value="1"/>
</dbReference>
<feature type="domain" description="S-Me-THD N-terminal" evidence="3">
    <location>
        <begin position="641"/>
        <end position="804"/>
    </location>
</feature>
<sequence>MTTPALPSLRIGVDVGGTNTDAVLLDPFVSTGPAHGILAYHKSPTTPNPSHGIENAILSLLHDANVDPKMIASVAIGTTHFINAVIEKDQSRLAPVAILRLCGPFSRSVPPGLDWPSDLRRIVCAYHAFLDGGLEIDGTVIRDLSEDQVKAECDRIRSVGITSIVINGIFSPADTMGQCQEERVAKWVEQHYSEADVVLSKEVANLSFVERENAAILNASILTFARHTIASFQSAIRSLNLSCPLFLTQNDGTILQASDAARLPIRTFNSGPTNSMCGAAFLIKRSPTFSLKESVLVCDIGGTTTDVGMLLPSGLPRQAAAVTEIAGIRLNFSCPDVQSIGLGGGSVVRIKDPATLALTIGPDSVGHRITEEALVFGGDIPTTTDYSVVSQHIQGGSQPSIGQTQLAVEGATKAVPDGNIVALVSAYKTELTRMLEGIIDRMKISAEDVPVLLVGGGAVLVSTDQQEQITLKGATRVIKPKYAGVANAIGAAVARVSGTVDTVVSTDGKTTQELLDEIFLIAIDRAVGAGAVRDTVEIAETDAIPVQYVANKSRIIVKAIGDFDFSRVSDTTFIPVALPFISSEPTDKHSNKVKSDLVKSDITILSTPEVISSYVPTIVPSSNRVPSSDSSDFEWHLTCVDIEWISTGCYILGTGGGGTPYPHFVHLREMMRSGPEGRHAVVRVVEPGWLKDDSIVACGGHKGSPTVGIEKLPGNEMMESQNIVYNHLGIKPDAVIALEIGGGNGLQGLILGASTNMNIPTVDGDWMGRAYPVAWQITPVVHGGDDAQFIPTAISDGNGNNLLMLTGTTEKQIERIFRAALSEMGSHVACAKGPYTGAKAKAYAVQNTISLAWRIGRAVALCRAKNDIDNVADVIIGEVGGPEAAKVLFKGKIVGVERKTVKGHVYGEVVIAAADVSGRGASSNGFEGHMRIPFKNENIVAMTVLENGEEEVVASVPDLISVCDASNGEAIGTPEYRYGLLVTVIGITASDKWTSTKRGIEIGGPRAFGYDIEYKPIGRFVKPRSVIDEYYKDSCR</sequence>
<dbReference type="PANTHER" id="PTHR11365:SF10">
    <property type="entry name" value="HYDANTOINASE_OXOPROLINASE"/>
    <property type="match status" value="1"/>
</dbReference>
<dbReference type="FunFam" id="3.40.1610.10:FF:000001">
    <property type="entry name" value="Hydantoinase, putative"/>
    <property type="match status" value="1"/>
</dbReference>
<dbReference type="InterPro" id="IPR024071">
    <property type="entry name" value="S-Me-THD_C_sf"/>
</dbReference>
<dbReference type="Pfam" id="PF20906">
    <property type="entry name" value="S-Me-THD_C"/>
    <property type="match status" value="1"/>
</dbReference>
<dbReference type="Pfam" id="PF05378">
    <property type="entry name" value="Hydant_A_N"/>
    <property type="match status" value="1"/>
</dbReference>
<keyword evidence="6" id="KW-1185">Reference proteome</keyword>
<dbReference type="InterPro" id="IPR002821">
    <property type="entry name" value="Hydantoinase_A"/>
</dbReference>
<dbReference type="InterPro" id="IPR045079">
    <property type="entry name" value="Oxoprolinase-like"/>
</dbReference>
<evidence type="ECO:0000259" key="3">
    <source>
        <dbReference type="Pfam" id="PF06032"/>
    </source>
</evidence>
<evidence type="ECO:0000313" key="5">
    <source>
        <dbReference type="EMBL" id="THU99369.1"/>
    </source>
</evidence>
<protein>
    <submittedName>
        <fullName evidence="5">DUF917-domain-containing protein</fullName>
    </submittedName>
</protein>
<dbReference type="EMBL" id="ML179121">
    <property type="protein sequence ID" value="THU99369.1"/>
    <property type="molecule type" value="Genomic_DNA"/>
</dbReference>
<dbReference type="Gene3D" id="2.40.390.10">
    <property type="entry name" value="CV3147-like"/>
    <property type="match status" value="1"/>
</dbReference>
<dbReference type="Gene3D" id="3.40.1610.10">
    <property type="entry name" value="CV3147-like domain"/>
    <property type="match status" value="1"/>
</dbReference>
<dbReference type="InterPro" id="IPR048350">
    <property type="entry name" value="S-Me-THD-like_C"/>
</dbReference>